<dbReference type="PANTHER" id="PTHR10648:SF4">
    <property type="entry name" value="PROTEIN PHOSPHATASE 2 (FORMERLY 2A), REGULATORY SUBUNIT A, BETA ISOFORM-RELATED"/>
    <property type="match status" value="1"/>
</dbReference>
<dbReference type="AlphaFoldDB" id="A0A8H4VLC5"/>
<evidence type="ECO:0000256" key="1">
    <source>
        <dbReference type="ARBA" id="ARBA00022737"/>
    </source>
</evidence>
<keyword evidence="1" id="KW-0677">Repeat</keyword>
<dbReference type="EMBL" id="JAACJL010000045">
    <property type="protein sequence ID" value="KAF4614128.1"/>
    <property type="molecule type" value="Genomic_DNA"/>
</dbReference>
<evidence type="ECO:0000313" key="2">
    <source>
        <dbReference type="EMBL" id="KAF4614128.1"/>
    </source>
</evidence>
<dbReference type="GO" id="GO:0005829">
    <property type="term" value="C:cytosol"/>
    <property type="evidence" value="ECO:0007669"/>
    <property type="project" value="TreeGrafter"/>
</dbReference>
<name>A0A8H4VLC5_9AGAR</name>
<proteinExistence type="predicted"/>
<dbReference type="InterPro" id="IPR051023">
    <property type="entry name" value="PP2A_Regulatory_Subunit_A"/>
</dbReference>
<dbReference type="GO" id="GO:0019888">
    <property type="term" value="F:protein phosphatase regulator activity"/>
    <property type="evidence" value="ECO:0007669"/>
    <property type="project" value="TreeGrafter"/>
</dbReference>
<keyword evidence="3" id="KW-1185">Reference proteome</keyword>
<dbReference type="SUPFAM" id="SSF48371">
    <property type="entry name" value="ARM repeat"/>
    <property type="match status" value="1"/>
</dbReference>
<gene>
    <name evidence="2" type="ORF">D9613_007846</name>
</gene>
<evidence type="ECO:0000313" key="3">
    <source>
        <dbReference type="Proteomes" id="UP000521872"/>
    </source>
</evidence>
<dbReference type="Gene3D" id="1.25.10.10">
    <property type="entry name" value="Leucine-rich Repeat Variant"/>
    <property type="match status" value="1"/>
</dbReference>
<dbReference type="PANTHER" id="PTHR10648">
    <property type="entry name" value="SERINE/THREONINE-PROTEIN PHOSPHATASE PP2A 65 KDA REGULATORY SUBUNIT"/>
    <property type="match status" value="1"/>
</dbReference>
<dbReference type="Proteomes" id="UP000521872">
    <property type="component" value="Unassembled WGS sequence"/>
</dbReference>
<sequence>MEYDFYPQPTDAAKHAGHLERREALIDYVQKLPALEVPRSSKLLSEHLPRLMNIASREDAEMEDLPLEYQQEVLDSMASALTAEFLLSISGPGDEYPMLAVLEVLLRGIAMEPGRSREVAVSAFRDMLTKMNAEAVKHVMLTSLCRLADNRGSFKSRQSASELLGDVYLAVGDNTEAKETIRNVTIALSKDVMTAVVVSVSRSLTVCLDRGISADEIDSFILPVYEEFKKDEHPHVRSGACDILLSLVARGGRFRDIASSGLNACIQDRHCSVIGTYVLTVISLFLVFSIPQFYDALGPDLATRKGLAHLLNRLLGDVNLLVRQKSLEILKETMESMEREIFIEFVAPTFMSLARDLFSQVRLALAQNIEAIWAYMNDVNFNMTIDPVLIVMLSALLQDSESTQVLLCTLDNLLSETIVKDIPIDSTLHHKLEAYIARALGQIMDLKDKQWRFRQFALDMVPDLVSTYFTSGDEVPLIGVLRSMVSALHDPVWSVRMSATDNIPKFMSAISTKACYPAVKTKAMEAIVVTVRNSSSHAARTAALMVLNVSVSQFKNRDLSDVAR</sequence>
<comment type="caution">
    <text evidence="2">The sequence shown here is derived from an EMBL/GenBank/DDBJ whole genome shotgun (WGS) entry which is preliminary data.</text>
</comment>
<dbReference type="GO" id="GO:0005634">
    <property type="term" value="C:nucleus"/>
    <property type="evidence" value="ECO:0007669"/>
    <property type="project" value="TreeGrafter"/>
</dbReference>
<dbReference type="InterPro" id="IPR016024">
    <property type="entry name" value="ARM-type_fold"/>
</dbReference>
<organism evidence="2 3">
    <name type="scientific">Agrocybe pediades</name>
    <dbReference type="NCBI Taxonomy" id="84607"/>
    <lineage>
        <taxon>Eukaryota</taxon>
        <taxon>Fungi</taxon>
        <taxon>Dikarya</taxon>
        <taxon>Basidiomycota</taxon>
        <taxon>Agaricomycotina</taxon>
        <taxon>Agaricomycetes</taxon>
        <taxon>Agaricomycetidae</taxon>
        <taxon>Agaricales</taxon>
        <taxon>Agaricineae</taxon>
        <taxon>Strophariaceae</taxon>
        <taxon>Agrocybe</taxon>
    </lineage>
</organism>
<dbReference type="InterPro" id="IPR011989">
    <property type="entry name" value="ARM-like"/>
</dbReference>
<reference evidence="2 3" key="1">
    <citation type="submission" date="2019-12" db="EMBL/GenBank/DDBJ databases">
        <authorList>
            <person name="Floudas D."/>
            <person name="Bentzer J."/>
            <person name="Ahren D."/>
            <person name="Johansson T."/>
            <person name="Persson P."/>
            <person name="Tunlid A."/>
        </authorList>
    </citation>
    <scope>NUCLEOTIDE SEQUENCE [LARGE SCALE GENOMIC DNA]</scope>
    <source>
        <strain evidence="2 3">CBS 102.39</strain>
    </source>
</reference>
<accession>A0A8H4VLC5</accession>
<protein>
    <submittedName>
        <fullName evidence="2">Uncharacterized protein</fullName>
    </submittedName>
</protein>
<dbReference type="GO" id="GO:0000159">
    <property type="term" value="C:protein phosphatase type 2A complex"/>
    <property type="evidence" value="ECO:0007669"/>
    <property type="project" value="TreeGrafter"/>
</dbReference>